<evidence type="ECO:0000313" key="21">
    <source>
        <dbReference type="Proteomes" id="UP000467840"/>
    </source>
</evidence>
<dbReference type="Pfam" id="PF05195">
    <property type="entry name" value="AMP_N"/>
    <property type="match status" value="1"/>
</dbReference>
<keyword evidence="7" id="KW-0479">Metal-binding</keyword>
<dbReference type="Gene3D" id="3.90.230.10">
    <property type="entry name" value="Creatinase/methionine aminopeptidase superfamily"/>
    <property type="match status" value="1"/>
</dbReference>
<keyword evidence="6" id="KW-0949">S-adenosyl-L-methionine</keyword>
<dbReference type="Gene3D" id="3.40.50.150">
    <property type="entry name" value="Vaccinia Virus protein VP39"/>
    <property type="match status" value="1"/>
</dbReference>
<evidence type="ECO:0000256" key="7">
    <source>
        <dbReference type="ARBA" id="ARBA00022723"/>
    </source>
</evidence>
<dbReference type="CDD" id="cd02440">
    <property type="entry name" value="AdoMet_MTases"/>
    <property type="match status" value="1"/>
</dbReference>
<dbReference type="SMART" id="SM01011">
    <property type="entry name" value="AMP_N"/>
    <property type="match status" value="1"/>
</dbReference>
<evidence type="ECO:0000256" key="12">
    <source>
        <dbReference type="ARBA" id="ARBA00043990"/>
    </source>
</evidence>
<dbReference type="AlphaFoldDB" id="A0A6A6LRJ0"/>
<feature type="domain" description="Aminopeptidase P N-terminal" evidence="19">
    <location>
        <begin position="15"/>
        <end position="159"/>
    </location>
</feature>
<evidence type="ECO:0000256" key="4">
    <source>
        <dbReference type="ARBA" id="ARBA00022670"/>
    </source>
</evidence>
<dbReference type="GO" id="GO:0030145">
    <property type="term" value="F:manganese ion binding"/>
    <property type="evidence" value="ECO:0007669"/>
    <property type="project" value="InterPro"/>
</dbReference>
<dbReference type="InterPro" id="IPR029063">
    <property type="entry name" value="SAM-dependent_MTases_sf"/>
</dbReference>
<keyword evidence="5" id="KW-0808">Transferase</keyword>
<dbReference type="InterPro" id="IPR052433">
    <property type="entry name" value="X-Pro_dipept-like"/>
</dbReference>
<evidence type="ECO:0000256" key="6">
    <source>
        <dbReference type="ARBA" id="ARBA00022691"/>
    </source>
</evidence>
<dbReference type="InterPro" id="IPR029149">
    <property type="entry name" value="Creatin/AminoP/Spt16_N"/>
</dbReference>
<evidence type="ECO:0000256" key="5">
    <source>
        <dbReference type="ARBA" id="ARBA00022679"/>
    </source>
</evidence>
<evidence type="ECO:0000256" key="9">
    <source>
        <dbReference type="ARBA" id="ARBA00022997"/>
    </source>
</evidence>
<dbReference type="SUPFAM" id="SSF53092">
    <property type="entry name" value="Creatinase/prolidase N-terminal domain"/>
    <property type="match status" value="1"/>
</dbReference>
<dbReference type="EMBL" id="JAAGAX010000009">
    <property type="protein sequence ID" value="KAF2304041.1"/>
    <property type="molecule type" value="Genomic_DNA"/>
</dbReference>
<dbReference type="FunFam" id="2.70.160.11:FF:000001">
    <property type="entry name" value="Blast:Protein arginine N-methyltransferase 1"/>
    <property type="match status" value="1"/>
</dbReference>
<dbReference type="Pfam" id="PF00557">
    <property type="entry name" value="Peptidase_M24"/>
    <property type="match status" value="1"/>
</dbReference>
<comment type="subunit">
    <text evidence="2">Homodimer.</text>
</comment>
<reference evidence="20 21" key="1">
    <citation type="journal article" date="2020" name="Mol. Plant">
        <title>The Chromosome-Based Rubber Tree Genome Provides New Insights into Spurge Genome Evolution and Rubber Biosynthesis.</title>
        <authorList>
            <person name="Liu J."/>
            <person name="Shi C."/>
            <person name="Shi C.C."/>
            <person name="Li W."/>
            <person name="Zhang Q.J."/>
            <person name="Zhang Y."/>
            <person name="Li K."/>
            <person name="Lu H.F."/>
            <person name="Shi C."/>
            <person name="Zhu S.T."/>
            <person name="Xiao Z.Y."/>
            <person name="Nan H."/>
            <person name="Yue Y."/>
            <person name="Zhu X.G."/>
            <person name="Wu Y."/>
            <person name="Hong X.N."/>
            <person name="Fan G.Y."/>
            <person name="Tong Y."/>
            <person name="Zhang D."/>
            <person name="Mao C.L."/>
            <person name="Liu Y.L."/>
            <person name="Hao S.J."/>
            <person name="Liu W.Q."/>
            <person name="Lv M.Q."/>
            <person name="Zhang H.B."/>
            <person name="Liu Y."/>
            <person name="Hu-Tang G.R."/>
            <person name="Wang J.P."/>
            <person name="Wang J.H."/>
            <person name="Sun Y.H."/>
            <person name="Ni S.B."/>
            <person name="Chen W.B."/>
            <person name="Zhang X.C."/>
            <person name="Jiao Y.N."/>
            <person name="Eichler E.E."/>
            <person name="Li G.H."/>
            <person name="Liu X."/>
            <person name="Gao L.Z."/>
        </authorList>
    </citation>
    <scope>NUCLEOTIDE SEQUENCE [LARGE SCALE GENOMIC DNA]</scope>
    <source>
        <strain evidence="21">cv. GT1</strain>
        <tissue evidence="20">Leaf</tissue>
    </source>
</reference>
<dbReference type="Gene3D" id="2.70.160.11">
    <property type="entry name" value="Hnrnp arginine n-methyltransferase1"/>
    <property type="match status" value="1"/>
</dbReference>
<dbReference type="InterPro" id="IPR000994">
    <property type="entry name" value="Pept_M24"/>
</dbReference>
<evidence type="ECO:0000256" key="3">
    <source>
        <dbReference type="ARBA" id="ARBA00022603"/>
    </source>
</evidence>
<dbReference type="InterPro" id="IPR036005">
    <property type="entry name" value="Creatinase/aminopeptidase-like"/>
</dbReference>
<dbReference type="PANTHER" id="PTHR48480:SF2">
    <property type="entry name" value="PEPTIDASE D"/>
    <property type="match status" value="1"/>
</dbReference>
<evidence type="ECO:0000256" key="17">
    <source>
        <dbReference type="ARBA" id="ARBA00044351"/>
    </source>
</evidence>
<evidence type="ECO:0000256" key="8">
    <source>
        <dbReference type="ARBA" id="ARBA00022801"/>
    </source>
</evidence>
<gene>
    <name evidence="20" type="ORF">GH714_026592</name>
</gene>
<comment type="catalytic activity">
    <reaction evidence="18">
        <text>Xaa-L-Pro dipeptide + H2O = an L-alpha-amino acid + L-proline</text>
        <dbReference type="Rhea" id="RHEA:76407"/>
        <dbReference type="ChEBI" id="CHEBI:15377"/>
        <dbReference type="ChEBI" id="CHEBI:59869"/>
        <dbReference type="ChEBI" id="CHEBI:60039"/>
        <dbReference type="ChEBI" id="CHEBI:195196"/>
        <dbReference type="EC" id="3.4.13.9"/>
    </reaction>
</comment>
<evidence type="ECO:0000256" key="18">
    <source>
        <dbReference type="ARBA" id="ARBA00048994"/>
    </source>
</evidence>
<evidence type="ECO:0000259" key="19">
    <source>
        <dbReference type="SMART" id="SM01011"/>
    </source>
</evidence>
<dbReference type="GO" id="GO:0006508">
    <property type="term" value="P:proteolysis"/>
    <property type="evidence" value="ECO:0007669"/>
    <property type="project" value="UniProtKB-KW"/>
</dbReference>
<keyword evidence="3" id="KW-0489">Methyltransferase</keyword>
<dbReference type="GO" id="GO:0070006">
    <property type="term" value="F:metalloaminopeptidase activity"/>
    <property type="evidence" value="ECO:0007669"/>
    <property type="project" value="InterPro"/>
</dbReference>
<evidence type="ECO:0000313" key="20">
    <source>
        <dbReference type="EMBL" id="KAF2304041.1"/>
    </source>
</evidence>
<evidence type="ECO:0000256" key="2">
    <source>
        <dbReference type="ARBA" id="ARBA00011738"/>
    </source>
</evidence>
<keyword evidence="10" id="KW-0482">Metalloprotease</keyword>
<keyword evidence="4" id="KW-0645">Protease</keyword>
<evidence type="ECO:0000256" key="13">
    <source>
        <dbReference type="ARBA" id="ARBA00044051"/>
    </source>
</evidence>
<organism evidence="20 21">
    <name type="scientific">Hevea brasiliensis</name>
    <name type="common">Para rubber tree</name>
    <name type="synonym">Siphonia brasiliensis</name>
    <dbReference type="NCBI Taxonomy" id="3981"/>
    <lineage>
        <taxon>Eukaryota</taxon>
        <taxon>Viridiplantae</taxon>
        <taxon>Streptophyta</taxon>
        <taxon>Embryophyta</taxon>
        <taxon>Tracheophyta</taxon>
        <taxon>Spermatophyta</taxon>
        <taxon>Magnoliopsida</taxon>
        <taxon>eudicotyledons</taxon>
        <taxon>Gunneridae</taxon>
        <taxon>Pentapetalae</taxon>
        <taxon>rosids</taxon>
        <taxon>fabids</taxon>
        <taxon>Malpighiales</taxon>
        <taxon>Euphorbiaceae</taxon>
        <taxon>Crotonoideae</taxon>
        <taxon>Micrandreae</taxon>
        <taxon>Hevea</taxon>
    </lineage>
</organism>
<evidence type="ECO:0000256" key="15">
    <source>
        <dbReference type="ARBA" id="ARBA00044252"/>
    </source>
</evidence>
<dbReference type="SUPFAM" id="SSF55920">
    <property type="entry name" value="Creatinase/aminopeptidase"/>
    <property type="match status" value="1"/>
</dbReference>
<dbReference type="GO" id="GO:0032259">
    <property type="term" value="P:methylation"/>
    <property type="evidence" value="ECO:0007669"/>
    <property type="project" value="UniProtKB-KW"/>
</dbReference>
<accession>A0A6A6LRJ0</accession>
<dbReference type="Proteomes" id="UP000467840">
    <property type="component" value="Chromosome 16"/>
</dbReference>
<evidence type="ECO:0000256" key="1">
    <source>
        <dbReference type="ARBA" id="ARBA00001936"/>
    </source>
</evidence>
<comment type="similarity">
    <text evidence="12">Belongs to the peptidase M24B family. Eukaryotic-type prolidase subfamily.</text>
</comment>
<protein>
    <recommendedName>
        <fullName evidence="14">Xaa-Pro dipeptidase</fullName>
        <ecNumber evidence="13">3.4.13.9</ecNumber>
    </recommendedName>
    <alternativeName>
        <fullName evidence="17">Imidodipeptidase</fullName>
    </alternativeName>
    <alternativeName>
        <fullName evidence="15">Peptidase D</fullName>
    </alternativeName>
    <alternativeName>
        <fullName evidence="16">Proline dipeptidase</fullName>
    </alternativeName>
</protein>
<dbReference type="InterPro" id="IPR007865">
    <property type="entry name" value="Aminopep_P_N"/>
</dbReference>
<keyword evidence="11" id="KW-0464">Manganese</keyword>
<dbReference type="SUPFAM" id="SSF53335">
    <property type="entry name" value="S-adenosyl-L-methionine-dependent methyltransferases"/>
    <property type="match status" value="1"/>
</dbReference>
<keyword evidence="9" id="KW-0224">Dipeptidase</keyword>
<dbReference type="GO" id="GO:0008168">
    <property type="term" value="F:methyltransferase activity"/>
    <property type="evidence" value="ECO:0007669"/>
    <property type="project" value="UniProtKB-KW"/>
</dbReference>
<dbReference type="EC" id="3.4.13.9" evidence="13"/>
<dbReference type="GO" id="GO:0102009">
    <property type="term" value="F:proline dipeptidase activity"/>
    <property type="evidence" value="ECO:0007669"/>
    <property type="project" value="UniProtKB-EC"/>
</dbReference>
<comment type="cofactor">
    <cofactor evidence="1">
        <name>Mn(2+)</name>
        <dbReference type="ChEBI" id="CHEBI:29035"/>
    </cofactor>
</comment>
<evidence type="ECO:0000256" key="14">
    <source>
        <dbReference type="ARBA" id="ARBA00044141"/>
    </source>
</evidence>
<dbReference type="Pfam" id="PF22528">
    <property type="entry name" value="PRMT_C"/>
    <property type="match status" value="1"/>
</dbReference>
<dbReference type="Gene3D" id="3.40.350.10">
    <property type="entry name" value="Creatinase/prolidase N-terminal domain"/>
    <property type="match status" value="1"/>
</dbReference>
<dbReference type="Pfam" id="PF06325">
    <property type="entry name" value="PrmA"/>
    <property type="match status" value="1"/>
</dbReference>
<name>A0A6A6LRJ0_HEVBR</name>
<evidence type="ECO:0000256" key="16">
    <source>
        <dbReference type="ARBA" id="ARBA00044284"/>
    </source>
</evidence>
<proteinExistence type="inferred from homology"/>
<dbReference type="CDD" id="cd01087">
    <property type="entry name" value="Prolidase"/>
    <property type="match status" value="1"/>
</dbReference>
<keyword evidence="8" id="KW-0378">Hydrolase</keyword>
<dbReference type="PANTHER" id="PTHR48480">
    <property type="match status" value="1"/>
</dbReference>
<dbReference type="InterPro" id="IPR055135">
    <property type="entry name" value="PRMT_dom"/>
</dbReference>
<keyword evidence="21" id="KW-1185">Reference proteome</keyword>
<comment type="caution">
    <text evidence="20">The sequence shown here is derived from an EMBL/GenBank/DDBJ whole genome shotgun (WGS) entry which is preliminary data.</text>
</comment>
<sequence length="742" mass="82715">MASSSSPSSLSPPKVPTELYVTNREKLLKSLRQYLIETSRPLHGFVFLQGGEEKFRYCTDHIELFRQESYFAYLFGVTEPGFCGAIDVATGNSILFVPRLPADYAVWLGEIKPLSYFQEKYKVSMVYYTDEIVGALHKISKEVDKPLLFLLHGLNTDSSNFSNAAGFEGIEKFESDLTTLHPILTECRVLKSDLELAVVKFANDISSEAHVEVMRKIQVGMKEYQLESIFLHHTYMYGGCRHCSYTCICATGENSAVLHYGHAAAPNDRTLEDGDMALFDMGAEYNFYGSDITCSFPVNGKFTSDQSLIYNAVLDAHNAVISAMRPGVSWLDMHNNVDDMMTERLGAVFMPHGLGHLLGIDTHDPGGYLKGPKRSKEPGLRSLRTARELEEGMVITVEPGCYFIDALLDPAMENSNTSKFFNREAIGRFKGFGGVRIESDVHVTANGSNNMTNVPREVWEIEAVMAGAAWPLDKASACSRENKNKFLFKNKIILDVGAGTGILSLFCAKAGAAHVYAVECSDMADMAMEMVESNGFSEVVTVLKGKIEEIELPVAKVSDGILLPDKASLYLTAIEDADYKEDKIEFWSNVYSFNMSCIKKQAMMEPLVDTVDQNQIVSNCQLLKTMDISKMVSGDASFTVPFKLVAECDDYIHALVAYFDMSFTKCHKLMGFSTGPRSRATHWKQTFLYLEDVLTTCEREALTGNMTVAPNKKNPRGIDIMIKYALNGQRCVISRTQYFKMQ</sequence>
<evidence type="ECO:0000256" key="11">
    <source>
        <dbReference type="ARBA" id="ARBA00023211"/>
    </source>
</evidence>
<evidence type="ECO:0000256" key="10">
    <source>
        <dbReference type="ARBA" id="ARBA00023049"/>
    </source>
</evidence>